<evidence type="ECO:0000256" key="3">
    <source>
        <dbReference type="ARBA" id="ARBA00022729"/>
    </source>
</evidence>
<dbReference type="PANTHER" id="PTHR30290">
    <property type="entry name" value="PERIPLASMIC BINDING COMPONENT OF ABC TRANSPORTER"/>
    <property type="match status" value="1"/>
</dbReference>
<dbReference type="STRING" id="1137993.SAMN05660209_02020"/>
<evidence type="ECO:0000256" key="1">
    <source>
        <dbReference type="ARBA" id="ARBA00005695"/>
    </source>
</evidence>
<dbReference type="PROSITE" id="PS51257">
    <property type="entry name" value="PROKAR_LIPOPROTEIN"/>
    <property type="match status" value="1"/>
</dbReference>
<protein>
    <submittedName>
        <fullName evidence="7">Peptide/nickel transport system substrate-binding protein</fullName>
    </submittedName>
</protein>
<sequence length="569" mass="61408">MQRRPQRVLAASAAALTAVTLAACASSDRDSGSGEGGGETAQSGGTMVFGATGDPAMLDPAFGSDGETFRVSRQIFEGLLGNEIGGTDPVPELAEDWQVSEDGLEYTFNLQQGVQFHDGTEFNAEAVCFNFDRWYNFEGLATSPSASYYYQAVFGGFASTPDTPSIYESCEATDESTAVIRLTQVTSKFPAALALPAFSIQSPTALQEYDADNLSGNADALTYPEYALEHPTGTGPFRFESWDRGNGQVTLVRNEDYWGEPALLDELILRTISDGNTRRQELQAGSIDGYDFVAPADYQTLEDEGFQVLVRDPFNILYLGLNGGNVPGTSANPALQDPRVRQAIAHAIDRQTIVNSLLPEGAEAAVEFMPPTVDGYAEDVTTYAYDPDRSRQLLQEAGAEGTTLRFYYPTEVSRPYLPDPAAMFQVISQNLTDAGFTIEPVALPWNPDYLNAVQAGQADIHLLGWTGDYNDAYNFIGTFFAEASNNQASAEFGAFSAPEIFQALARADQEPDPAARTALYQEANRLIMDYLPGVPISHSPPALVVAENVTGLEPSPLTAEVFSTVSISE</sequence>
<feature type="region of interest" description="Disordered" evidence="4">
    <location>
        <begin position="26"/>
        <end position="47"/>
    </location>
</feature>
<dbReference type="CDD" id="cd08493">
    <property type="entry name" value="PBP2_DppA_like"/>
    <property type="match status" value="1"/>
</dbReference>
<dbReference type="EMBL" id="FNOT01000004">
    <property type="protein sequence ID" value="SDY06891.1"/>
    <property type="molecule type" value="Genomic_DNA"/>
</dbReference>
<accession>A0A1H3GUF4</accession>
<feature type="signal peptide" evidence="5">
    <location>
        <begin position="1"/>
        <end position="25"/>
    </location>
</feature>
<evidence type="ECO:0000259" key="6">
    <source>
        <dbReference type="Pfam" id="PF00496"/>
    </source>
</evidence>
<dbReference type="OrthoDB" id="9796817at2"/>
<evidence type="ECO:0000256" key="5">
    <source>
        <dbReference type="SAM" id="SignalP"/>
    </source>
</evidence>
<dbReference type="Gene3D" id="3.40.190.10">
    <property type="entry name" value="Periplasmic binding protein-like II"/>
    <property type="match status" value="1"/>
</dbReference>
<dbReference type="GO" id="GO:0043190">
    <property type="term" value="C:ATP-binding cassette (ABC) transporter complex"/>
    <property type="evidence" value="ECO:0007669"/>
    <property type="project" value="InterPro"/>
</dbReference>
<dbReference type="SUPFAM" id="SSF53850">
    <property type="entry name" value="Periplasmic binding protein-like II"/>
    <property type="match status" value="1"/>
</dbReference>
<dbReference type="Gene3D" id="3.90.76.10">
    <property type="entry name" value="Dipeptide-binding Protein, Domain 1"/>
    <property type="match status" value="1"/>
</dbReference>
<dbReference type="InterPro" id="IPR039424">
    <property type="entry name" value="SBP_5"/>
</dbReference>
<dbReference type="Gene3D" id="3.10.105.10">
    <property type="entry name" value="Dipeptide-binding Protein, Domain 3"/>
    <property type="match status" value="1"/>
</dbReference>
<dbReference type="AlphaFoldDB" id="A0A1H3GUF4"/>
<feature type="chain" id="PRO_5011644761" evidence="5">
    <location>
        <begin position="26"/>
        <end position="569"/>
    </location>
</feature>
<evidence type="ECO:0000313" key="7">
    <source>
        <dbReference type="EMBL" id="SDY06891.1"/>
    </source>
</evidence>
<keyword evidence="3 5" id="KW-0732">Signal</keyword>
<comment type="similarity">
    <text evidence="1">Belongs to the bacterial solute-binding protein 5 family.</text>
</comment>
<dbReference type="GO" id="GO:0015833">
    <property type="term" value="P:peptide transport"/>
    <property type="evidence" value="ECO:0007669"/>
    <property type="project" value="TreeGrafter"/>
</dbReference>
<proteinExistence type="inferred from homology"/>
<dbReference type="PIRSF" id="PIRSF002741">
    <property type="entry name" value="MppA"/>
    <property type="match status" value="1"/>
</dbReference>
<dbReference type="Pfam" id="PF00496">
    <property type="entry name" value="SBP_bac_5"/>
    <property type="match status" value="1"/>
</dbReference>
<name>A0A1H3GUF4_9ACTN</name>
<dbReference type="GO" id="GO:0042597">
    <property type="term" value="C:periplasmic space"/>
    <property type="evidence" value="ECO:0007669"/>
    <property type="project" value="UniProtKB-ARBA"/>
</dbReference>
<reference evidence="8" key="1">
    <citation type="submission" date="2016-10" db="EMBL/GenBank/DDBJ databases">
        <authorList>
            <person name="Varghese N."/>
            <person name="Submissions S."/>
        </authorList>
    </citation>
    <scope>NUCLEOTIDE SEQUENCE [LARGE SCALE GENOMIC DNA]</scope>
    <source>
        <strain evidence="8">DSM 45422</strain>
    </source>
</reference>
<dbReference type="RefSeq" id="WP_091154586.1">
    <property type="nucleotide sequence ID" value="NZ_FNOT01000004.1"/>
</dbReference>
<dbReference type="InterPro" id="IPR030678">
    <property type="entry name" value="Peptide/Ni-bd"/>
</dbReference>
<evidence type="ECO:0000256" key="4">
    <source>
        <dbReference type="SAM" id="MobiDB-lite"/>
    </source>
</evidence>
<evidence type="ECO:0000256" key="2">
    <source>
        <dbReference type="ARBA" id="ARBA00022448"/>
    </source>
</evidence>
<dbReference type="InterPro" id="IPR000914">
    <property type="entry name" value="SBP_5_dom"/>
</dbReference>
<gene>
    <name evidence="7" type="ORF">SAMN05660209_02020</name>
</gene>
<organism evidence="7 8">
    <name type="scientific">Geodermatophilus africanus</name>
    <dbReference type="NCBI Taxonomy" id="1137993"/>
    <lineage>
        <taxon>Bacteria</taxon>
        <taxon>Bacillati</taxon>
        <taxon>Actinomycetota</taxon>
        <taxon>Actinomycetes</taxon>
        <taxon>Geodermatophilales</taxon>
        <taxon>Geodermatophilaceae</taxon>
        <taxon>Geodermatophilus</taxon>
    </lineage>
</organism>
<evidence type="ECO:0000313" key="8">
    <source>
        <dbReference type="Proteomes" id="UP000198921"/>
    </source>
</evidence>
<dbReference type="PANTHER" id="PTHR30290:SF9">
    <property type="entry name" value="OLIGOPEPTIDE-BINDING PROTEIN APPA"/>
    <property type="match status" value="1"/>
</dbReference>
<dbReference type="GO" id="GO:1904680">
    <property type="term" value="F:peptide transmembrane transporter activity"/>
    <property type="evidence" value="ECO:0007669"/>
    <property type="project" value="TreeGrafter"/>
</dbReference>
<dbReference type="Proteomes" id="UP000198921">
    <property type="component" value="Unassembled WGS sequence"/>
</dbReference>
<feature type="domain" description="Solute-binding protein family 5" evidence="6">
    <location>
        <begin position="89"/>
        <end position="486"/>
    </location>
</feature>
<keyword evidence="8" id="KW-1185">Reference proteome</keyword>
<keyword evidence="2" id="KW-0813">Transport</keyword>